<dbReference type="SUPFAM" id="SSF50985">
    <property type="entry name" value="RCC1/BLIP-II"/>
    <property type="match status" value="1"/>
</dbReference>
<keyword evidence="12" id="KW-0460">Magnesium</keyword>
<dbReference type="InterPro" id="IPR011009">
    <property type="entry name" value="Kinase-like_dom_sf"/>
</dbReference>
<keyword evidence="14" id="KW-0175">Coiled coil</keyword>
<evidence type="ECO:0000256" key="5">
    <source>
        <dbReference type="ARBA" id="ARBA00022490"/>
    </source>
</evidence>
<dbReference type="Pfam" id="PF00415">
    <property type="entry name" value="RCC1"/>
    <property type="match status" value="2"/>
</dbReference>
<dbReference type="PANTHER" id="PTHR44535:SF5">
    <property type="entry name" value="PROTEIN KINASE DOMAIN-CONTAINING PROTEIN"/>
    <property type="match status" value="1"/>
</dbReference>
<proteinExistence type="inferred from homology"/>
<evidence type="ECO:0000256" key="2">
    <source>
        <dbReference type="ARBA" id="ARBA00004496"/>
    </source>
</evidence>
<evidence type="ECO:0000313" key="16">
    <source>
        <dbReference type="EMBL" id="CAD7282787.1"/>
    </source>
</evidence>
<evidence type="ECO:0000256" key="3">
    <source>
        <dbReference type="ARBA" id="ARBA00010886"/>
    </source>
</evidence>
<feature type="non-terminal residue" evidence="16">
    <location>
        <position position="1"/>
    </location>
</feature>
<evidence type="ECO:0000256" key="10">
    <source>
        <dbReference type="ARBA" id="ARBA00022777"/>
    </source>
</evidence>
<dbReference type="OrthoDB" id="248923at2759"/>
<evidence type="ECO:0000256" key="11">
    <source>
        <dbReference type="ARBA" id="ARBA00022840"/>
    </source>
</evidence>
<dbReference type="PROSITE" id="PS50012">
    <property type="entry name" value="RCC1_3"/>
    <property type="match status" value="1"/>
</dbReference>
<dbReference type="GO" id="GO:0005524">
    <property type="term" value="F:ATP binding"/>
    <property type="evidence" value="ECO:0007669"/>
    <property type="project" value="UniProtKB-KW"/>
</dbReference>
<keyword evidence="11" id="KW-0067">ATP-binding</keyword>
<evidence type="ECO:0000313" key="17">
    <source>
        <dbReference type="Proteomes" id="UP000678499"/>
    </source>
</evidence>
<keyword evidence="9" id="KW-0547">Nucleotide-binding</keyword>
<keyword evidence="7" id="KW-0597">Phosphoprotein</keyword>
<protein>
    <recommendedName>
        <fullName evidence="4">non-specific serine/threonine protein kinase</fullName>
        <ecNumber evidence="4">2.7.11.1</ecNumber>
    </recommendedName>
</protein>
<keyword evidence="10" id="KW-0808">Transferase</keyword>
<feature type="region of interest" description="Disordered" evidence="15">
    <location>
        <begin position="388"/>
        <end position="445"/>
    </location>
</feature>
<name>A0A7R9BYT0_9CRUS</name>
<reference evidence="16" key="1">
    <citation type="submission" date="2020-11" db="EMBL/GenBank/DDBJ databases">
        <authorList>
            <person name="Tran Van P."/>
        </authorList>
    </citation>
    <scope>NUCLEOTIDE SEQUENCE</scope>
</reference>
<comment type="similarity">
    <text evidence="3">Belongs to the protein kinase superfamily. NEK Ser/Thr protein kinase family. NIMA subfamily.</text>
</comment>
<dbReference type="Gene3D" id="2.130.10.30">
    <property type="entry name" value="Regulator of chromosome condensation 1/beta-lactamase-inhibitor protein II"/>
    <property type="match status" value="1"/>
</dbReference>
<dbReference type="SUPFAM" id="SSF56112">
    <property type="entry name" value="Protein kinase-like (PK-like)"/>
    <property type="match status" value="1"/>
</dbReference>
<evidence type="ECO:0000256" key="14">
    <source>
        <dbReference type="SAM" id="Coils"/>
    </source>
</evidence>
<feature type="compositionally biased region" description="Polar residues" evidence="15">
    <location>
        <begin position="267"/>
        <end position="299"/>
    </location>
</feature>
<feature type="region of interest" description="Disordered" evidence="15">
    <location>
        <begin position="219"/>
        <end position="321"/>
    </location>
</feature>
<feature type="region of interest" description="Disordered" evidence="15">
    <location>
        <begin position="479"/>
        <end position="498"/>
    </location>
</feature>
<accession>A0A7R9BYT0</accession>
<dbReference type="EMBL" id="CAJPEX010004313">
    <property type="protein sequence ID" value="CAG0922939.1"/>
    <property type="molecule type" value="Genomic_DNA"/>
</dbReference>
<keyword evidence="5" id="KW-0963">Cytoplasm</keyword>
<keyword evidence="8" id="KW-0479">Metal-binding</keyword>
<dbReference type="InterPro" id="IPR009091">
    <property type="entry name" value="RCC1/BLIP-II"/>
</dbReference>
<feature type="coiled-coil region" evidence="14">
    <location>
        <begin position="545"/>
        <end position="573"/>
    </location>
</feature>
<comment type="subcellular location">
    <subcellularLocation>
        <location evidence="2">Cytoplasm</location>
    </subcellularLocation>
</comment>
<dbReference type="AlphaFoldDB" id="A0A7R9BYT0"/>
<sequence length="576" mass="63297">MLTTKQGGAHTVLGTPYYISPEMGSFAPIKGPYSPLLKQLVRDMLQRDPEFRPSATEIDIAADGLNKNQKQPRIGYIYLGRREERTIGTRGYRNLEVETDVRRIAEREGNYEVIFIKCISKEVAVSRTHVIVLTTEGFSAFASDSGIVMTCGEGNQGCLGHGDWNSSAKPKLIQQLLSVNVCGIACGSNHVVVVGEQGDLYAWGVGLGGRLGLGHEDDCCGPQEVPFPGDERDQADAMPNNNKKQPHQDGQEDPAQVRQNLHGGSGSQPNVPSRMQNLIGSGNSGNANSRLENSLSSSYPEAAYMGGTPRDTLSPNQNDMLLKDSNLEPQEVLVLYASPAQVQKGETVNLAGIHCQNQNIFLVVDTTVPIPRVPPPGVANAGQVSRTFAPDEKSGLTHPADITEPDEDDLDDLEEGRRSRASRKHSSVSQKSGKSRDDFLNDSYGPMPEWLREELKEPRLEIPKSQPMNKVASADDLGKYYSEHLPGSPSPDVGMPKFPVEKQMSLKNPEPKPWDPQMLTDAPSPQHRRRFSAPGDIHKKIALANKALLQEKAEHNTDRERELRQEILNLQQELEV</sequence>
<organism evidence="16">
    <name type="scientific">Notodromas monacha</name>
    <dbReference type="NCBI Taxonomy" id="399045"/>
    <lineage>
        <taxon>Eukaryota</taxon>
        <taxon>Metazoa</taxon>
        <taxon>Ecdysozoa</taxon>
        <taxon>Arthropoda</taxon>
        <taxon>Crustacea</taxon>
        <taxon>Oligostraca</taxon>
        <taxon>Ostracoda</taxon>
        <taxon>Podocopa</taxon>
        <taxon>Podocopida</taxon>
        <taxon>Cypridocopina</taxon>
        <taxon>Cypridoidea</taxon>
        <taxon>Cyprididae</taxon>
        <taxon>Notodromas</taxon>
    </lineage>
</organism>
<dbReference type="GO" id="GO:0004674">
    <property type="term" value="F:protein serine/threonine kinase activity"/>
    <property type="evidence" value="ECO:0007669"/>
    <property type="project" value="UniProtKB-KW"/>
</dbReference>
<dbReference type="GO" id="GO:0005737">
    <property type="term" value="C:cytoplasm"/>
    <property type="evidence" value="ECO:0007669"/>
    <property type="project" value="UniProtKB-SubCell"/>
</dbReference>
<evidence type="ECO:0000256" key="15">
    <source>
        <dbReference type="SAM" id="MobiDB-lite"/>
    </source>
</evidence>
<feature type="repeat" description="RCC1" evidence="13">
    <location>
        <begin position="146"/>
        <end position="197"/>
    </location>
</feature>
<gene>
    <name evidence="16" type="ORF">NMOB1V02_LOCUS10408</name>
</gene>
<feature type="compositionally biased region" description="Acidic residues" evidence="15">
    <location>
        <begin position="403"/>
        <end position="414"/>
    </location>
</feature>
<keyword evidence="6" id="KW-0723">Serine/threonine-protein kinase</keyword>
<evidence type="ECO:0000256" key="7">
    <source>
        <dbReference type="ARBA" id="ARBA00022553"/>
    </source>
</evidence>
<evidence type="ECO:0000256" key="13">
    <source>
        <dbReference type="PROSITE-ProRule" id="PRU00235"/>
    </source>
</evidence>
<keyword evidence="17" id="KW-1185">Reference proteome</keyword>
<evidence type="ECO:0000256" key="9">
    <source>
        <dbReference type="ARBA" id="ARBA00022741"/>
    </source>
</evidence>
<keyword evidence="10" id="KW-0418">Kinase</keyword>
<dbReference type="InterPro" id="IPR051997">
    <property type="entry name" value="STK_NEK"/>
</dbReference>
<dbReference type="EMBL" id="OA886350">
    <property type="protein sequence ID" value="CAD7282787.1"/>
    <property type="molecule type" value="Genomic_DNA"/>
</dbReference>
<dbReference type="Proteomes" id="UP000678499">
    <property type="component" value="Unassembled WGS sequence"/>
</dbReference>
<evidence type="ECO:0000256" key="8">
    <source>
        <dbReference type="ARBA" id="ARBA00022723"/>
    </source>
</evidence>
<comment type="cofactor">
    <cofactor evidence="1">
        <name>Mg(2+)</name>
        <dbReference type="ChEBI" id="CHEBI:18420"/>
    </cofactor>
</comment>
<dbReference type="PANTHER" id="PTHR44535">
    <property type="entry name" value="PROTEIN CBG16200"/>
    <property type="match status" value="1"/>
</dbReference>
<dbReference type="InterPro" id="IPR000408">
    <property type="entry name" value="Reg_chr_condens"/>
</dbReference>
<feature type="region of interest" description="Disordered" evidence="15">
    <location>
        <begin position="504"/>
        <end position="535"/>
    </location>
</feature>
<evidence type="ECO:0000256" key="6">
    <source>
        <dbReference type="ARBA" id="ARBA00022527"/>
    </source>
</evidence>
<dbReference type="EC" id="2.7.11.1" evidence="4"/>
<evidence type="ECO:0000256" key="12">
    <source>
        <dbReference type="ARBA" id="ARBA00022842"/>
    </source>
</evidence>
<dbReference type="GO" id="GO:0046872">
    <property type="term" value="F:metal ion binding"/>
    <property type="evidence" value="ECO:0007669"/>
    <property type="project" value="UniProtKB-KW"/>
</dbReference>
<evidence type="ECO:0000256" key="1">
    <source>
        <dbReference type="ARBA" id="ARBA00001946"/>
    </source>
</evidence>
<evidence type="ECO:0000256" key="4">
    <source>
        <dbReference type="ARBA" id="ARBA00012513"/>
    </source>
</evidence>